<proteinExistence type="predicted"/>
<evidence type="ECO:0008006" key="3">
    <source>
        <dbReference type="Google" id="ProtNLM"/>
    </source>
</evidence>
<dbReference type="EMBL" id="LT551899">
    <property type="protein sequence ID" value="SAL97695.1"/>
    <property type="molecule type" value="Genomic_DNA"/>
</dbReference>
<dbReference type="PANTHER" id="PTHR38926">
    <property type="entry name" value="F-BOX DOMAIN CONTAINING PROTEIN, EXPRESSED"/>
    <property type="match status" value="1"/>
</dbReference>
<dbReference type="OrthoDB" id="10257471at2759"/>
<name>A0A168LYE3_ABSGL</name>
<gene>
    <name evidence="1" type="primary">ABSGL_03202.1 scaffold 4267</name>
</gene>
<dbReference type="SUPFAM" id="SSF52047">
    <property type="entry name" value="RNI-like"/>
    <property type="match status" value="1"/>
</dbReference>
<dbReference type="PANTHER" id="PTHR38926:SF5">
    <property type="entry name" value="F-BOX AND LEUCINE-RICH REPEAT PROTEIN 6"/>
    <property type="match status" value="1"/>
</dbReference>
<evidence type="ECO:0000313" key="2">
    <source>
        <dbReference type="Proteomes" id="UP000078561"/>
    </source>
</evidence>
<dbReference type="InParanoid" id="A0A168LYE3"/>
<keyword evidence="2" id="KW-1185">Reference proteome</keyword>
<reference evidence="1" key="1">
    <citation type="submission" date="2016-04" db="EMBL/GenBank/DDBJ databases">
        <authorList>
            <person name="Evans L.H."/>
            <person name="Alamgir A."/>
            <person name="Owens N."/>
            <person name="Weber N.D."/>
            <person name="Virtaneva K."/>
            <person name="Barbian K."/>
            <person name="Babar A."/>
            <person name="Rosenke K."/>
        </authorList>
    </citation>
    <scope>NUCLEOTIDE SEQUENCE [LARGE SCALE GENOMIC DNA]</scope>
    <source>
        <strain evidence="1">CBS 101.48</strain>
    </source>
</reference>
<sequence>MRSVINNVPLVEELVIDIETIKDKDIQRIASKCPQLKRLSFNRLMNVFDNFFDLLRHFPNLRELSILGSIHTRQQSTSLKHCRLEKLSLRSFNYTVYTLFSAIPTLTHLEMESSTAGYFEHYQTLPSLTLFPVLTDLRFAIYHVDAPTNALASFFKAHPLIRTLSLNLKKIDPVIMASLATDLVHLKRLDLISSEHLPPFTKSLPSVEKLTLRRCNMNTDFMVGMAMHFPNLHYIHIDDSTRRQSSGGISQSKRQAIEALTQLKYLDLTFHDTVPDKLKVYLPRRRFWPDLLMDDLRHIRETALGLVWIE</sequence>
<dbReference type="Gene3D" id="3.80.10.10">
    <property type="entry name" value="Ribonuclease Inhibitor"/>
    <property type="match status" value="1"/>
</dbReference>
<evidence type="ECO:0000313" key="1">
    <source>
        <dbReference type="EMBL" id="SAL97695.1"/>
    </source>
</evidence>
<dbReference type="InterPro" id="IPR032675">
    <property type="entry name" value="LRR_dom_sf"/>
</dbReference>
<accession>A0A168LYE3</accession>
<protein>
    <recommendedName>
        <fullName evidence="3">F-box domain-containing protein</fullName>
    </recommendedName>
</protein>
<dbReference type="Proteomes" id="UP000078561">
    <property type="component" value="Unassembled WGS sequence"/>
</dbReference>
<dbReference type="AlphaFoldDB" id="A0A168LYE3"/>
<organism evidence="1">
    <name type="scientific">Absidia glauca</name>
    <name type="common">Pin mould</name>
    <dbReference type="NCBI Taxonomy" id="4829"/>
    <lineage>
        <taxon>Eukaryota</taxon>
        <taxon>Fungi</taxon>
        <taxon>Fungi incertae sedis</taxon>
        <taxon>Mucoromycota</taxon>
        <taxon>Mucoromycotina</taxon>
        <taxon>Mucoromycetes</taxon>
        <taxon>Mucorales</taxon>
        <taxon>Cunninghamellaceae</taxon>
        <taxon>Absidia</taxon>
    </lineage>
</organism>